<accession>A0A915B8J6</accession>
<protein>
    <submittedName>
        <fullName evidence="2 3">Uncharacterized protein</fullName>
    </submittedName>
</protein>
<keyword evidence="1" id="KW-1185">Reference proteome</keyword>
<evidence type="ECO:0000313" key="1">
    <source>
        <dbReference type="Proteomes" id="UP000887569"/>
    </source>
</evidence>
<reference evidence="2 3" key="1">
    <citation type="submission" date="2022-11" db="UniProtKB">
        <authorList>
            <consortium name="WormBaseParasite"/>
        </authorList>
    </citation>
    <scope>IDENTIFICATION</scope>
</reference>
<dbReference type="Proteomes" id="UP000887569">
    <property type="component" value="Unplaced"/>
</dbReference>
<proteinExistence type="predicted"/>
<dbReference type="WBParaSite" id="PgR029_g003_t02">
    <property type="protein sequence ID" value="PgR029_g003_t02"/>
    <property type="gene ID" value="PgR029_g003"/>
</dbReference>
<dbReference type="WBParaSite" id="PgR029_g003_t01">
    <property type="protein sequence ID" value="PgR029_g003_t01"/>
    <property type="gene ID" value="PgR029_g003"/>
</dbReference>
<name>A0A915B8J6_PARUN</name>
<organism evidence="1 3">
    <name type="scientific">Parascaris univalens</name>
    <name type="common">Nematode worm</name>
    <dbReference type="NCBI Taxonomy" id="6257"/>
    <lineage>
        <taxon>Eukaryota</taxon>
        <taxon>Metazoa</taxon>
        <taxon>Ecdysozoa</taxon>
        <taxon>Nematoda</taxon>
        <taxon>Chromadorea</taxon>
        <taxon>Rhabditida</taxon>
        <taxon>Spirurina</taxon>
        <taxon>Ascaridomorpha</taxon>
        <taxon>Ascaridoidea</taxon>
        <taxon>Ascarididae</taxon>
        <taxon>Parascaris</taxon>
    </lineage>
</organism>
<sequence length="59" mass="7357">MDRGDILSRYKYVVLTERTIERIRDIERVIGKARVRKAMRRWLLMHAKECREVNDMWHR</sequence>
<evidence type="ECO:0000313" key="2">
    <source>
        <dbReference type="WBParaSite" id="PgR029_g003_t01"/>
    </source>
</evidence>
<dbReference type="AlphaFoldDB" id="A0A915B8J6"/>
<evidence type="ECO:0000313" key="3">
    <source>
        <dbReference type="WBParaSite" id="PgR029_g003_t02"/>
    </source>
</evidence>